<keyword evidence="4" id="KW-1185">Reference proteome</keyword>
<evidence type="ECO:0000313" key="3">
    <source>
        <dbReference type="Proteomes" id="UP000009326"/>
    </source>
</evidence>
<dbReference type="OrthoDB" id="1644322at2"/>
<sequence>MIDRSYLPFKSARKYQDRKMAKWMGFFLSEHSTAIKKNSKHYYFPNRMSNEEMFLRINQAYTNDLEIKILIEKKDRLHHYTGKIGILDQHNLWLKTSNGYQKINFQDILTILEV</sequence>
<gene>
    <name evidence="1" type="ORF">BN52_05345</name>
    <name evidence="2" type="ORF">FC38_GL001143</name>
</gene>
<dbReference type="EMBL" id="CAKC01000073">
    <property type="protein sequence ID" value="CCI87541.1"/>
    <property type="molecule type" value="Genomic_DNA"/>
</dbReference>
<dbReference type="Proteomes" id="UP000009326">
    <property type="component" value="Unassembled WGS sequence"/>
</dbReference>
<dbReference type="PATRIC" id="fig|1423751.3.peg.1180"/>
<reference evidence="1 3" key="1">
    <citation type="submission" date="2012-06" db="EMBL/GenBank/DDBJ databases">
        <title>Draft genome sequence of Lactobacillus gigeriorum CRBIP 24.85T, isolated from chicken crop.</title>
        <authorList>
            <person name="Cousin S."/>
            <person name="Ma L."/>
            <person name="Creno S."/>
            <person name="Clermont D."/>
            <person name="Loux V."/>
            <person name="Bizet C."/>
            <person name="Bouchier C."/>
        </authorList>
    </citation>
    <scope>NUCLEOTIDE SEQUENCE [LARGE SCALE GENOMIC DNA]</scope>
    <source>
        <strain evidence="3">CRBIP 24.85T</strain>
        <strain evidence="1">Type strain: CRBIP 24.85</strain>
    </source>
</reference>
<dbReference type="STRING" id="1423751.FC38_GL001143"/>
<name>I7LDR3_9LACO</name>
<evidence type="ECO:0008006" key="5">
    <source>
        <dbReference type="Google" id="ProtNLM"/>
    </source>
</evidence>
<dbReference type="EMBL" id="AYZO01000031">
    <property type="protein sequence ID" value="KRN10359.1"/>
    <property type="molecule type" value="Genomic_DNA"/>
</dbReference>
<dbReference type="Proteomes" id="UP000051521">
    <property type="component" value="Unassembled WGS sequence"/>
</dbReference>
<organism evidence="1 3">
    <name type="scientific">Lactobacillus gigeriorum DSM 23908 = CRBIP 24.85</name>
    <dbReference type="NCBI Taxonomy" id="1423751"/>
    <lineage>
        <taxon>Bacteria</taxon>
        <taxon>Bacillati</taxon>
        <taxon>Bacillota</taxon>
        <taxon>Bacilli</taxon>
        <taxon>Lactobacillales</taxon>
        <taxon>Lactobacillaceae</taxon>
        <taxon>Lactobacillus</taxon>
    </lineage>
</organism>
<dbReference type="AlphaFoldDB" id="I7LDR3"/>
<evidence type="ECO:0000313" key="1">
    <source>
        <dbReference type="EMBL" id="CCI87541.1"/>
    </source>
</evidence>
<comment type="caution">
    <text evidence="1">The sequence shown here is derived from an EMBL/GenBank/DDBJ whole genome shotgun (WGS) entry which is preliminary data.</text>
</comment>
<evidence type="ECO:0000313" key="4">
    <source>
        <dbReference type="Proteomes" id="UP000051521"/>
    </source>
</evidence>
<accession>I7LDR3</accession>
<evidence type="ECO:0000313" key="2">
    <source>
        <dbReference type="EMBL" id="KRN10359.1"/>
    </source>
</evidence>
<reference evidence="2 4" key="2">
    <citation type="journal article" date="2015" name="Genome Announc.">
        <title>Expanding the biotechnology potential of lactobacilli through comparative genomics of 213 strains and associated genera.</title>
        <authorList>
            <person name="Sun Z."/>
            <person name="Harris H.M."/>
            <person name="McCann A."/>
            <person name="Guo C."/>
            <person name="Argimon S."/>
            <person name="Zhang W."/>
            <person name="Yang X."/>
            <person name="Jeffery I.B."/>
            <person name="Cooney J.C."/>
            <person name="Kagawa T.F."/>
            <person name="Liu W."/>
            <person name="Song Y."/>
            <person name="Salvetti E."/>
            <person name="Wrobel A."/>
            <person name="Rasinkangas P."/>
            <person name="Parkhill J."/>
            <person name="Rea M.C."/>
            <person name="O'Sullivan O."/>
            <person name="Ritari J."/>
            <person name="Douillard F.P."/>
            <person name="Paul Ross R."/>
            <person name="Yang R."/>
            <person name="Briner A.E."/>
            <person name="Felis G.E."/>
            <person name="de Vos W.M."/>
            <person name="Barrangou R."/>
            <person name="Klaenhammer T.R."/>
            <person name="Caufield P.W."/>
            <person name="Cui Y."/>
            <person name="Zhang H."/>
            <person name="O'Toole P.W."/>
        </authorList>
    </citation>
    <scope>NUCLEOTIDE SEQUENCE [LARGE SCALE GENOMIC DNA]</scope>
    <source>
        <strain evidence="2 4">DSM 23908</strain>
    </source>
</reference>
<proteinExistence type="predicted"/>
<protein>
    <recommendedName>
        <fullName evidence="5">YolD-like protein</fullName>
    </recommendedName>
</protein>
<dbReference type="RefSeq" id="WP_008473795.1">
    <property type="nucleotide sequence ID" value="NZ_AYZO01000031.1"/>
</dbReference>